<evidence type="ECO:0000313" key="1">
    <source>
        <dbReference type="EMBL" id="PRY87795.1"/>
    </source>
</evidence>
<dbReference type="EMBL" id="PVTQ01000009">
    <property type="protein sequence ID" value="PRY87795.1"/>
    <property type="molecule type" value="Genomic_DNA"/>
</dbReference>
<reference evidence="1 2" key="1">
    <citation type="submission" date="2018-03" db="EMBL/GenBank/DDBJ databases">
        <title>Genomic Encyclopedia of Archaeal and Bacterial Type Strains, Phase II (KMG-II): from individual species to whole genera.</title>
        <authorList>
            <person name="Goeker M."/>
        </authorList>
    </citation>
    <scope>NUCLEOTIDE SEQUENCE [LARGE SCALE GENOMIC DNA]</scope>
    <source>
        <strain evidence="1 2">DSM 100212</strain>
    </source>
</reference>
<protein>
    <submittedName>
        <fullName evidence="1">Uncharacterized protein</fullName>
    </submittedName>
</protein>
<proteinExistence type="predicted"/>
<dbReference type="OrthoDB" id="7658488at2"/>
<dbReference type="Proteomes" id="UP000238392">
    <property type="component" value="Unassembled WGS sequence"/>
</dbReference>
<accession>A0A2T0WM83</accession>
<dbReference type="RefSeq" id="WP_106265679.1">
    <property type="nucleotide sequence ID" value="NZ_PVTQ01000009.1"/>
</dbReference>
<organism evidence="1 2">
    <name type="scientific">Donghicola tyrosinivorans</name>
    <dbReference type="NCBI Taxonomy" id="1652492"/>
    <lineage>
        <taxon>Bacteria</taxon>
        <taxon>Pseudomonadati</taxon>
        <taxon>Pseudomonadota</taxon>
        <taxon>Alphaproteobacteria</taxon>
        <taxon>Rhodobacterales</taxon>
        <taxon>Roseobacteraceae</taxon>
        <taxon>Donghicola</taxon>
    </lineage>
</organism>
<keyword evidence="2" id="KW-1185">Reference proteome</keyword>
<sequence>MSTFLPKDVEEGLRAAVIANQRRRSKMRVEADGDSYKMLRVWQNGFSVAAEDAPKLRGLVDLYDAGRHLGQALIVASEEVAGEICYDFKRNTMAADRAPLDFARDPDAPIALLPDGR</sequence>
<dbReference type="AlphaFoldDB" id="A0A2T0WM83"/>
<name>A0A2T0WM83_9RHOB</name>
<evidence type="ECO:0000313" key="2">
    <source>
        <dbReference type="Proteomes" id="UP000238392"/>
    </source>
</evidence>
<comment type="caution">
    <text evidence="1">The sequence shown here is derived from an EMBL/GenBank/DDBJ whole genome shotgun (WGS) entry which is preliminary data.</text>
</comment>
<gene>
    <name evidence="1" type="ORF">CLV74_109117</name>
</gene>